<protein>
    <submittedName>
        <fullName evidence="7">Nucleoside ABC transporter membrane protein</fullName>
    </submittedName>
</protein>
<dbReference type="GO" id="GO:0005886">
    <property type="term" value="C:plasma membrane"/>
    <property type="evidence" value="ECO:0007669"/>
    <property type="project" value="UniProtKB-SubCell"/>
</dbReference>
<evidence type="ECO:0000313" key="8">
    <source>
        <dbReference type="Proteomes" id="UP000192569"/>
    </source>
</evidence>
<evidence type="ECO:0000256" key="3">
    <source>
        <dbReference type="ARBA" id="ARBA00022692"/>
    </source>
</evidence>
<feature type="transmembrane region" description="Helical" evidence="6">
    <location>
        <begin position="21"/>
        <end position="45"/>
    </location>
</feature>
<keyword evidence="8" id="KW-1185">Reference proteome</keyword>
<feature type="transmembrane region" description="Helical" evidence="6">
    <location>
        <begin position="326"/>
        <end position="346"/>
    </location>
</feature>
<feature type="transmembrane region" description="Helical" evidence="6">
    <location>
        <begin position="205"/>
        <end position="223"/>
    </location>
</feature>
<reference evidence="7 8" key="1">
    <citation type="submission" date="2017-04" db="EMBL/GenBank/DDBJ databases">
        <authorList>
            <person name="Afonso C.L."/>
            <person name="Miller P.J."/>
            <person name="Scott M.A."/>
            <person name="Spackman E."/>
            <person name="Goraichik I."/>
            <person name="Dimitrov K.M."/>
            <person name="Suarez D.L."/>
            <person name="Swayne D.E."/>
        </authorList>
    </citation>
    <scope>NUCLEOTIDE SEQUENCE [LARGE SCALE GENOMIC DNA]</scope>
    <source>
        <strain evidence="7 8">ToBE</strain>
    </source>
</reference>
<sequence length="369" mass="40090">MEVKWGKWMLKVERKPRLKGTVPALIGPLVALSLALAVSSLVIALSKVNPLVAYQYMFYGAFGSVRSFTETLVKTTPLLLCGLGLTIAYRTGLISVGAEGQMIIGGLFTTLAGLYMGWLPGFLLLPVLMLAGLIGGGLWGAIPGYLKARLGVSEVINTIMLNYIAYYLVAYLLDVPLREPPGYFPQSAQIARQGWLPYLLPGTRLHLGVIIAFLSCFIVYFILWRSPLGYQMRAVGYNREAARHSGINVEKNMVLAFTLSGAFAGLAGMVEIAGLHHRLLGGFSSEYGFDAMAVALLGKLHPAGVAIAALFFGALRVGANMMQRSVQVPASLVFVIQGLVILFVLMDELLRNYVIRFLKPYVEEESHGA</sequence>
<gene>
    <name evidence="7" type="ORF">SAMN00808754_0577</name>
</gene>
<proteinExistence type="predicted"/>
<feature type="transmembrane region" description="Helical" evidence="6">
    <location>
        <begin position="118"/>
        <end position="142"/>
    </location>
</feature>
<dbReference type="OrthoDB" id="45037at2"/>
<keyword evidence="3 6" id="KW-0812">Transmembrane</keyword>
<dbReference type="PANTHER" id="PTHR47089">
    <property type="entry name" value="ABC TRANSPORTER, PERMEASE PROTEIN"/>
    <property type="match status" value="1"/>
</dbReference>
<comment type="subcellular location">
    <subcellularLocation>
        <location evidence="1">Cell membrane</location>
        <topology evidence="1">Multi-pass membrane protein</topology>
    </subcellularLocation>
</comment>
<dbReference type="STRING" id="698762.SAMN00808754_0577"/>
<dbReference type="InterPro" id="IPR001851">
    <property type="entry name" value="ABC_transp_permease"/>
</dbReference>
<evidence type="ECO:0000313" key="7">
    <source>
        <dbReference type="EMBL" id="SMB92089.1"/>
    </source>
</evidence>
<keyword evidence="4 6" id="KW-1133">Transmembrane helix</keyword>
<organism evidence="7 8">
    <name type="scientific">Thermanaeromonas toyohensis ToBE</name>
    <dbReference type="NCBI Taxonomy" id="698762"/>
    <lineage>
        <taxon>Bacteria</taxon>
        <taxon>Bacillati</taxon>
        <taxon>Bacillota</taxon>
        <taxon>Clostridia</taxon>
        <taxon>Neomoorellales</taxon>
        <taxon>Neomoorellaceae</taxon>
        <taxon>Thermanaeromonas</taxon>
    </lineage>
</organism>
<evidence type="ECO:0000256" key="5">
    <source>
        <dbReference type="ARBA" id="ARBA00023136"/>
    </source>
</evidence>
<dbReference type="AlphaFoldDB" id="A0A1W1VFA1"/>
<dbReference type="Proteomes" id="UP000192569">
    <property type="component" value="Chromosome I"/>
</dbReference>
<name>A0A1W1VFA1_9FIRM</name>
<feature type="transmembrane region" description="Helical" evidence="6">
    <location>
        <begin position="293"/>
        <end position="314"/>
    </location>
</feature>
<accession>A0A1W1VFA1</accession>
<evidence type="ECO:0000256" key="1">
    <source>
        <dbReference type="ARBA" id="ARBA00004651"/>
    </source>
</evidence>
<feature type="transmembrane region" description="Helical" evidence="6">
    <location>
        <begin position="154"/>
        <end position="173"/>
    </location>
</feature>
<evidence type="ECO:0000256" key="6">
    <source>
        <dbReference type="SAM" id="Phobius"/>
    </source>
</evidence>
<feature type="transmembrane region" description="Helical" evidence="6">
    <location>
        <begin position="253"/>
        <end position="273"/>
    </location>
</feature>
<dbReference type="GO" id="GO:0022857">
    <property type="term" value="F:transmembrane transporter activity"/>
    <property type="evidence" value="ECO:0007669"/>
    <property type="project" value="InterPro"/>
</dbReference>
<feature type="transmembrane region" description="Helical" evidence="6">
    <location>
        <begin position="78"/>
        <end position="98"/>
    </location>
</feature>
<keyword evidence="2" id="KW-1003">Cell membrane</keyword>
<dbReference type="EMBL" id="LT838272">
    <property type="protein sequence ID" value="SMB92089.1"/>
    <property type="molecule type" value="Genomic_DNA"/>
</dbReference>
<dbReference type="PANTHER" id="PTHR47089:SF1">
    <property type="entry name" value="GUANOSINE ABC TRANSPORTER PERMEASE PROTEIN NUPP"/>
    <property type="match status" value="1"/>
</dbReference>
<keyword evidence="5 6" id="KW-0472">Membrane</keyword>
<evidence type="ECO:0000256" key="4">
    <source>
        <dbReference type="ARBA" id="ARBA00022989"/>
    </source>
</evidence>
<dbReference type="CDD" id="cd06580">
    <property type="entry name" value="TM_PBP1_transp_TpRbsC_like"/>
    <property type="match status" value="1"/>
</dbReference>
<evidence type="ECO:0000256" key="2">
    <source>
        <dbReference type="ARBA" id="ARBA00022475"/>
    </source>
</evidence>
<dbReference type="Pfam" id="PF02653">
    <property type="entry name" value="BPD_transp_2"/>
    <property type="match status" value="1"/>
</dbReference>
<dbReference type="RefSeq" id="WP_084663864.1">
    <property type="nucleotide sequence ID" value="NZ_LT838272.1"/>
</dbReference>